<feature type="compositionally biased region" description="Basic and acidic residues" evidence="1">
    <location>
        <begin position="21"/>
        <end position="41"/>
    </location>
</feature>
<evidence type="ECO:0000313" key="2">
    <source>
        <dbReference type="EMBL" id="GFE03820.1"/>
    </source>
</evidence>
<dbReference type="Proteomes" id="UP000435837">
    <property type="component" value="Unassembled WGS sequence"/>
</dbReference>
<dbReference type="Proteomes" id="UP001432292">
    <property type="component" value="Chromosome"/>
</dbReference>
<dbReference type="EMBL" id="BLIN01000001">
    <property type="protein sequence ID" value="GFE03820.1"/>
    <property type="molecule type" value="Genomic_DNA"/>
</dbReference>
<feature type="region of interest" description="Disordered" evidence="1">
    <location>
        <begin position="1"/>
        <end position="62"/>
    </location>
</feature>
<proteinExistence type="predicted"/>
<dbReference type="RefSeq" id="WP_159468867.1">
    <property type="nucleotide sequence ID" value="NZ_BAAATH010000014.1"/>
</dbReference>
<evidence type="ECO:0000313" key="4">
    <source>
        <dbReference type="Proteomes" id="UP000435837"/>
    </source>
</evidence>
<dbReference type="SUPFAM" id="SSF48371">
    <property type="entry name" value="ARM repeat"/>
    <property type="match status" value="1"/>
</dbReference>
<evidence type="ECO:0000313" key="3">
    <source>
        <dbReference type="EMBL" id="WUS22359.1"/>
    </source>
</evidence>
<reference evidence="2 4" key="1">
    <citation type="submission" date="2019-12" db="EMBL/GenBank/DDBJ databases">
        <title>Whole genome shotgun sequence of Streptomyces caniferus NBRC 15389.</title>
        <authorList>
            <person name="Ichikawa N."/>
            <person name="Kimura A."/>
            <person name="Kitahashi Y."/>
            <person name="Komaki H."/>
            <person name="Tamura T."/>
        </authorList>
    </citation>
    <scope>NUCLEOTIDE SEQUENCE [LARGE SCALE GENOMIC DNA]</scope>
    <source>
        <strain evidence="2 4">NBRC 15389</strain>
    </source>
</reference>
<dbReference type="AlphaFoldDB" id="A0A640RY77"/>
<keyword evidence="5" id="KW-1185">Reference proteome</keyword>
<evidence type="ECO:0000256" key="1">
    <source>
        <dbReference type="SAM" id="MobiDB-lite"/>
    </source>
</evidence>
<reference evidence="3" key="2">
    <citation type="submission" date="2022-10" db="EMBL/GenBank/DDBJ databases">
        <title>The complete genomes of actinobacterial strains from the NBC collection.</title>
        <authorList>
            <person name="Joergensen T.S."/>
            <person name="Alvarez Arevalo M."/>
            <person name="Sterndorff E.B."/>
            <person name="Faurdal D."/>
            <person name="Vuksanovic O."/>
            <person name="Mourched A.-S."/>
            <person name="Charusanti P."/>
            <person name="Shaw S."/>
            <person name="Blin K."/>
            <person name="Weber T."/>
        </authorList>
    </citation>
    <scope>NUCLEOTIDE SEQUENCE</scope>
    <source>
        <strain evidence="3">NBC_01256</strain>
    </source>
</reference>
<organism evidence="2 4">
    <name type="scientific">Streptomyces caniferus</name>
    <dbReference type="NCBI Taxonomy" id="285557"/>
    <lineage>
        <taxon>Bacteria</taxon>
        <taxon>Bacillati</taxon>
        <taxon>Actinomycetota</taxon>
        <taxon>Actinomycetes</taxon>
        <taxon>Kitasatosporales</taxon>
        <taxon>Streptomycetaceae</taxon>
        <taxon>Streptomyces</taxon>
    </lineage>
</organism>
<dbReference type="EMBL" id="CP108473">
    <property type="protein sequence ID" value="WUS22359.1"/>
    <property type="molecule type" value="Genomic_DNA"/>
</dbReference>
<dbReference type="InterPro" id="IPR011989">
    <property type="entry name" value="ARM-like"/>
</dbReference>
<dbReference type="Gene3D" id="1.25.10.10">
    <property type="entry name" value="Leucine-rich Repeat Variant"/>
    <property type="match status" value="1"/>
</dbReference>
<name>A0A640RY77_9ACTN</name>
<accession>A0A640RY77</accession>
<gene>
    <name evidence="3" type="ORF">OG727_08760</name>
    <name evidence="2" type="ORF">Scani_00880</name>
</gene>
<dbReference type="InterPro" id="IPR016024">
    <property type="entry name" value="ARM-type_fold"/>
</dbReference>
<protein>
    <submittedName>
        <fullName evidence="2">Uncharacterized protein</fullName>
    </submittedName>
</protein>
<evidence type="ECO:0000313" key="5">
    <source>
        <dbReference type="Proteomes" id="UP001432292"/>
    </source>
</evidence>
<sequence>MSEEAPAGDAPHGAGTGDASDPAHDRAPSTPERHDEERDGPVSESQALHSLVNGGGHDDTERSEAVRAGAIADLIAERLNADTAGTRIGTLALFNDSVSFGGGFITGSRSAARASGGPATVTLDDAELSEFTELYIHPDSYDEALELLRERHLLVLTGPPGSGREAAAVNLLAEAMAISGTSGGACHRILDPTVIAAPGWEPPAKNSGFLAVLDDGPAGAEAFGPAALRGLAAAVAGLRGARSHLVLIGGHELAVAASGTDGVAWHHLSGVDPVALVKRRVLGHGPEPSKEEELHDLLESAGATTALRERPSARHAARLASVITADGDLTAEVAALRDPSDQVHAWFSLHHEPEAIGFALAAAVLEDSSYLTVSDAAMALRNALAPAGDAPPDVRFRDRLGYEQPWIELTFSGRSAPAGPARVRFRSSLLRQVVLAYAWTTLDGRREAVLAWLRRLLTHADLEVRARAAVAAGVLAWADHDYAVHRFLKSWAGSTSWPVRQAAATALGLAGSRPEAADAVWNLLHAWARGGSSAYERRLAGTAANAVGGLLGRAAPERALDVLHDALDRKDDWGTLTPVAWGGVHLLHQGRAGHVLEAYLDWSAPQDLSPMVVKTLSAFVFAASQPYEETARDAAGTVDGAVAGVPLLLSVLPAHNTRLAELWARALARKPVQDTALEALHRWVDDYADRCPGSLDAIRDLLVDIAHRPGKHRERLLWWLEKWANDRERPSRHAAALRHAVERAV</sequence>
<dbReference type="OrthoDB" id="3655233at2"/>